<keyword evidence="6 7" id="KW-0472">Membrane</keyword>
<feature type="transmembrane region" description="Helical" evidence="7">
    <location>
        <begin position="279"/>
        <end position="301"/>
    </location>
</feature>
<keyword evidence="4" id="KW-0769">Symport</keyword>
<feature type="transmembrane region" description="Helical" evidence="7">
    <location>
        <begin position="217"/>
        <end position="237"/>
    </location>
</feature>
<protein>
    <submittedName>
        <fullName evidence="9">Putative inorganic phosphate cotransporter</fullName>
    </submittedName>
</protein>
<dbReference type="AlphaFoldDB" id="A0A8X6WTD5"/>
<evidence type="ECO:0000259" key="8">
    <source>
        <dbReference type="PROSITE" id="PS50850"/>
    </source>
</evidence>
<evidence type="ECO:0000256" key="4">
    <source>
        <dbReference type="ARBA" id="ARBA00022847"/>
    </source>
</evidence>
<organism evidence="9 10">
    <name type="scientific">Trichonephila inaurata madagascariensis</name>
    <dbReference type="NCBI Taxonomy" id="2747483"/>
    <lineage>
        <taxon>Eukaryota</taxon>
        <taxon>Metazoa</taxon>
        <taxon>Ecdysozoa</taxon>
        <taxon>Arthropoda</taxon>
        <taxon>Chelicerata</taxon>
        <taxon>Arachnida</taxon>
        <taxon>Araneae</taxon>
        <taxon>Araneomorphae</taxon>
        <taxon>Entelegynae</taxon>
        <taxon>Araneoidea</taxon>
        <taxon>Nephilidae</taxon>
        <taxon>Trichonephila</taxon>
        <taxon>Trichonephila inaurata</taxon>
    </lineage>
</organism>
<dbReference type="PROSITE" id="PS50850">
    <property type="entry name" value="MFS"/>
    <property type="match status" value="1"/>
</dbReference>
<dbReference type="PANTHER" id="PTHR11662">
    <property type="entry name" value="SOLUTE CARRIER FAMILY 17"/>
    <property type="match status" value="1"/>
</dbReference>
<dbReference type="InterPro" id="IPR011701">
    <property type="entry name" value="MFS"/>
</dbReference>
<keyword evidence="2" id="KW-0813">Transport</keyword>
<dbReference type="InterPro" id="IPR020846">
    <property type="entry name" value="MFS_dom"/>
</dbReference>
<feature type="transmembrane region" description="Helical" evidence="7">
    <location>
        <begin position="449"/>
        <end position="471"/>
    </location>
</feature>
<dbReference type="Proteomes" id="UP000886998">
    <property type="component" value="Unassembled WGS sequence"/>
</dbReference>
<dbReference type="SUPFAM" id="SSF103473">
    <property type="entry name" value="MFS general substrate transporter"/>
    <property type="match status" value="1"/>
</dbReference>
<sequence length="510" mass="55731">MIGSSEEYIECYQPKCYLPARYVLTFLIIWAKCLEYAQRVCLSVTIVAMINHTALEQGKNDTSSIDDTCEISHGINVTSTEEEGDYLWTPSMQGIVLGAYFYGYVCTQVFGGRMAEIAGGKWVMGLSILIASFLTFVTPVAADIGVAAITAVRIMLGLVHGVAMPTAFAMFGYWAPLRERSTLLALCIVGDHIGTILTMPLAGYLCEYGFSGGWPSVYYILGIVGCVWFIFWIFLTYNKPTDHPRISQLEINYIKKGQINVANDQKTPVPWKKVFTSRAVWAIAIVTFCSAWGFTTLLTKLPTYLEVVLHVSIQKNGLVNSLVYASTCITLFLSGALSDYMITKKEMNTTKVRKGFEALAMLGPAVCMALIPLVKCDSFIAIALLTVAMAFLGLSGGGHVSIVPDVAPVHAASIFGLVNSIGCIAGIFSPLVAGFLLENAHSSIQQWSVVFYISSGFYVFGALIFTICASAERQPWGYISLTEKVLIPHLNDEHLIYNKFGNEASYGSIS</sequence>
<dbReference type="FunFam" id="1.20.1250.20:FF:000003">
    <property type="entry name" value="Solute carrier family 17 member 3"/>
    <property type="match status" value="1"/>
</dbReference>
<dbReference type="InterPro" id="IPR036259">
    <property type="entry name" value="MFS_trans_sf"/>
</dbReference>
<keyword evidence="10" id="KW-1185">Reference proteome</keyword>
<evidence type="ECO:0000256" key="6">
    <source>
        <dbReference type="ARBA" id="ARBA00023136"/>
    </source>
</evidence>
<comment type="caution">
    <text evidence="9">The sequence shown here is derived from an EMBL/GenBank/DDBJ whole genome shotgun (WGS) entry which is preliminary data.</text>
</comment>
<feature type="transmembrane region" description="Helical" evidence="7">
    <location>
        <begin position="122"/>
        <end position="142"/>
    </location>
</feature>
<feature type="transmembrane region" description="Helical" evidence="7">
    <location>
        <begin position="380"/>
        <end position="402"/>
    </location>
</feature>
<dbReference type="Gene3D" id="1.20.1250.20">
    <property type="entry name" value="MFS general substrate transporter like domains"/>
    <property type="match status" value="2"/>
</dbReference>
<feature type="transmembrane region" description="Helical" evidence="7">
    <location>
        <begin position="321"/>
        <end position="343"/>
    </location>
</feature>
<name>A0A8X6WTD5_9ARAC</name>
<dbReference type="InterPro" id="IPR050382">
    <property type="entry name" value="MFS_Na/Anion_cotransporter"/>
</dbReference>
<comment type="subcellular location">
    <subcellularLocation>
        <location evidence="1">Membrane</location>
        <topology evidence="1">Multi-pass membrane protein</topology>
    </subcellularLocation>
</comment>
<dbReference type="FunFam" id="1.20.1250.20:FF:000423">
    <property type="entry name" value="Putative inorganic phosphate cotransporter-like Protein"/>
    <property type="match status" value="1"/>
</dbReference>
<keyword evidence="5 7" id="KW-1133">Transmembrane helix</keyword>
<dbReference type="PANTHER" id="PTHR11662:SF399">
    <property type="entry name" value="FI19708P1-RELATED"/>
    <property type="match status" value="1"/>
</dbReference>
<proteinExistence type="predicted"/>
<evidence type="ECO:0000256" key="2">
    <source>
        <dbReference type="ARBA" id="ARBA00022448"/>
    </source>
</evidence>
<keyword evidence="3 7" id="KW-0812">Transmembrane</keyword>
<evidence type="ECO:0000313" key="9">
    <source>
        <dbReference type="EMBL" id="GFY40405.1"/>
    </source>
</evidence>
<evidence type="ECO:0000256" key="3">
    <source>
        <dbReference type="ARBA" id="ARBA00022692"/>
    </source>
</evidence>
<evidence type="ECO:0000313" key="10">
    <source>
        <dbReference type="Proteomes" id="UP000886998"/>
    </source>
</evidence>
<dbReference type="GO" id="GO:0015293">
    <property type="term" value="F:symporter activity"/>
    <property type="evidence" value="ECO:0007669"/>
    <property type="project" value="UniProtKB-KW"/>
</dbReference>
<dbReference type="OrthoDB" id="6434013at2759"/>
<feature type="transmembrane region" description="Helical" evidence="7">
    <location>
        <begin position="414"/>
        <end position="437"/>
    </location>
</feature>
<reference evidence="9" key="1">
    <citation type="submission" date="2020-08" db="EMBL/GenBank/DDBJ databases">
        <title>Multicomponent nature underlies the extraordinary mechanical properties of spider dragline silk.</title>
        <authorList>
            <person name="Kono N."/>
            <person name="Nakamura H."/>
            <person name="Mori M."/>
            <person name="Yoshida Y."/>
            <person name="Ohtoshi R."/>
            <person name="Malay A.D."/>
            <person name="Moran D.A.P."/>
            <person name="Tomita M."/>
            <person name="Numata K."/>
            <person name="Arakawa K."/>
        </authorList>
    </citation>
    <scope>NUCLEOTIDE SEQUENCE</scope>
</reference>
<accession>A0A8X6WTD5</accession>
<feature type="transmembrane region" description="Helical" evidence="7">
    <location>
        <begin position="154"/>
        <end position="175"/>
    </location>
</feature>
<feature type="transmembrane region" description="Helical" evidence="7">
    <location>
        <begin position="355"/>
        <end position="374"/>
    </location>
</feature>
<feature type="domain" description="Major facilitator superfamily (MFS) profile" evidence="8">
    <location>
        <begin position="47"/>
        <end position="473"/>
    </location>
</feature>
<gene>
    <name evidence="9" type="primary">Picot</name>
    <name evidence="9" type="ORF">TNIN_400341</name>
</gene>
<feature type="transmembrane region" description="Helical" evidence="7">
    <location>
        <begin position="182"/>
        <end position="205"/>
    </location>
</feature>
<dbReference type="GO" id="GO:0006820">
    <property type="term" value="P:monoatomic anion transport"/>
    <property type="evidence" value="ECO:0007669"/>
    <property type="project" value="TreeGrafter"/>
</dbReference>
<evidence type="ECO:0000256" key="5">
    <source>
        <dbReference type="ARBA" id="ARBA00022989"/>
    </source>
</evidence>
<dbReference type="GO" id="GO:0016020">
    <property type="term" value="C:membrane"/>
    <property type="evidence" value="ECO:0007669"/>
    <property type="project" value="UniProtKB-SubCell"/>
</dbReference>
<evidence type="ECO:0000256" key="1">
    <source>
        <dbReference type="ARBA" id="ARBA00004141"/>
    </source>
</evidence>
<dbReference type="EMBL" id="BMAV01001883">
    <property type="protein sequence ID" value="GFY40405.1"/>
    <property type="molecule type" value="Genomic_DNA"/>
</dbReference>
<dbReference type="CDD" id="cd17318">
    <property type="entry name" value="MFS_SLC17"/>
    <property type="match status" value="1"/>
</dbReference>
<evidence type="ECO:0000256" key="7">
    <source>
        <dbReference type="SAM" id="Phobius"/>
    </source>
</evidence>
<dbReference type="Pfam" id="PF07690">
    <property type="entry name" value="MFS_1"/>
    <property type="match status" value="1"/>
</dbReference>